<dbReference type="HOGENOM" id="CLU_115772_4_0_0"/>
<name>L0DJE0_SINAD</name>
<dbReference type="Pfam" id="PF14568">
    <property type="entry name" value="SUKH_6"/>
    <property type="match status" value="1"/>
</dbReference>
<protein>
    <submittedName>
        <fullName evidence="2">Putative glucan synthasis protein</fullName>
    </submittedName>
</protein>
<dbReference type="AlphaFoldDB" id="L0DJE0"/>
<dbReference type="eggNOG" id="ENOG50330S4">
    <property type="taxonomic scope" value="Bacteria"/>
</dbReference>
<dbReference type="STRING" id="886293.Sinac_4766"/>
<dbReference type="Proteomes" id="UP000010798">
    <property type="component" value="Chromosome"/>
</dbReference>
<dbReference type="RefSeq" id="WP_015248047.1">
    <property type="nucleotide sequence ID" value="NC_019892.1"/>
</dbReference>
<dbReference type="KEGG" id="saci:Sinac_4766"/>
<dbReference type="Gene3D" id="3.40.1580.10">
    <property type="entry name" value="SMI1/KNR4-like"/>
    <property type="match status" value="1"/>
</dbReference>
<reference evidence="2 3" key="1">
    <citation type="submission" date="2012-02" db="EMBL/GenBank/DDBJ databases">
        <title>Complete sequence of chromosome of Singulisphaera acidiphila DSM 18658.</title>
        <authorList>
            <consortium name="US DOE Joint Genome Institute (JGI-PGF)"/>
            <person name="Lucas S."/>
            <person name="Copeland A."/>
            <person name="Lapidus A."/>
            <person name="Glavina del Rio T."/>
            <person name="Dalin E."/>
            <person name="Tice H."/>
            <person name="Bruce D."/>
            <person name="Goodwin L."/>
            <person name="Pitluck S."/>
            <person name="Peters L."/>
            <person name="Ovchinnikova G."/>
            <person name="Chertkov O."/>
            <person name="Kyrpides N."/>
            <person name="Mavromatis K."/>
            <person name="Ivanova N."/>
            <person name="Brettin T."/>
            <person name="Detter J.C."/>
            <person name="Han C."/>
            <person name="Larimer F."/>
            <person name="Land M."/>
            <person name="Hauser L."/>
            <person name="Markowitz V."/>
            <person name="Cheng J.-F."/>
            <person name="Hugenholtz P."/>
            <person name="Woyke T."/>
            <person name="Wu D."/>
            <person name="Tindall B."/>
            <person name="Pomrenke H."/>
            <person name="Brambilla E."/>
            <person name="Klenk H.-P."/>
            <person name="Eisen J.A."/>
        </authorList>
    </citation>
    <scope>NUCLEOTIDE SEQUENCE [LARGE SCALE GENOMIC DNA]</scope>
    <source>
        <strain evidence="3">ATCC BAA-1392 / DSM 18658 / VKM B-2454 / MOB10</strain>
    </source>
</reference>
<organism evidence="2 3">
    <name type="scientific">Singulisphaera acidiphila (strain ATCC BAA-1392 / DSM 18658 / VKM B-2454 / MOB10)</name>
    <dbReference type="NCBI Taxonomy" id="886293"/>
    <lineage>
        <taxon>Bacteria</taxon>
        <taxon>Pseudomonadati</taxon>
        <taxon>Planctomycetota</taxon>
        <taxon>Planctomycetia</taxon>
        <taxon>Isosphaerales</taxon>
        <taxon>Isosphaeraceae</taxon>
        <taxon>Singulisphaera</taxon>
    </lineage>
</organism>
<proteinExistence type="predicted"/>
<dbReference type="InterPro" id="IPR037883">
    <property type="entry name" value="Knr4/Smi1-like_sf"/>
</dbReference>
<dbReference type="OrthoDB" id="215335at2"/>
<gene>
    <name evidence="2" type="ordered locus">Sinac_4766</name>
</gene>
<evidence type="ECO:0000259" key="1">
    <source>
        <dbReference type="SMART" id="SM00860"/>
    </source>
</evidence>
<dbReference type="SMART" id="SM00860">
    <property type="entry name" value="SMI1_KNR4"/>
    <property type="match status" value="1"/>
</dbReference>
<keyword evidence="3" id="KW-1185">Reference proteome</keyword>
<sequence length="147" mass="16411">MEITERISTGGASEDDIRSLERRIGVDLPVDYRTFLAKENGGRPRPTAFEGPNGDGSVVHFFFTLDPNASHYRLHEKIDTYAGRIPEGLLPIACDDFGNLVLLDVGAKSVGAIYFWDHEEENMDGDPFWDNISFISASFAEFVESLH</sequence>
<dbReference type="EMBL" id="CP003364">
    <property type="protein sequence ID" value="AGA28933.1"/>
    <property type="molecule type" value="Genomic_DNA"/>
</dbReference>
<evidence type="ECO:0000313" key="2">
    <source>
        <dbReference type="EMBL" id="AGA28933.1"/>
    </source>
</evidence>
<accession>L0DJE0</accession>
<feature type="domain" description="Knr4/Smi1-like" evidence="1">
    <location>
        <begin position="11"/>
        <end position="145"/>
    </location>
</feature>
<dbReference type="SUPFAM" id="SSF160631">
    <property type="entry name" value="SMI1/KNR4-like"/>
    <property type="match status" value="1"/>
</dbReference>
<dbReference type="InterPro" id="IPR018958">
    <property type="entry name" value="Knr4/Smi1-like_dom"/>
</dbReference>
<evidence type="ECO:0000313" key="3">
    <source>
        <dbReference type="Proteomes" id="UP000010798"/>
    </source>
</evidence>